<dbReference type="RefSeq" id="WP_119399267.1">
    <property type="nucleotide sequence ID" value="NZ_QWJJ01000009.1"/>
</dbReference>
<evidence type="ECO:0000313" key="2">
    <source>
        <dbReference type="EMBL" id="RII38550.1"/>
    </source>
</evidence>
<dbReference type="InterPro" id="IPR020845">
    <property type="entry name" value="AMP-binding_CS"/>
</dbReference>
<dbReference type="EMBL" id="QWJJ01000009">
    <property type="protein sequence ID" value="RII38550.1"/>
    <property type="molecule type" value="Genomic_DNA"/>
</dbReference>
<feature type="domain" description="AMP-dependent synthetase/ligase" evidence="1">
    <location>
        <begin position="41"/>
        <end position="419"/>
    </location>
</feature>
<organism evidence="2 3">
    <name type="scientific">Pseudooceanicola sediminis</name>
    <dbReference type="NCBI Taxonomy" id="2211117"/>
    <lineage>
        <taxon>Bacteria</taxon>
        <taxon>Pseudomonadati</taxon>
        <taxon>Pseudomonadota</taxon>
        <taxon>Alphaproteobacteria</taxon>
        <taxon>Rhodobacterales</taxon>
        <taxon>Paracoccaceae</taxon>
        <taxon>Pseudooceanicola</taxon>
    </lineage>
</organism>
<reference evidence="2 3" key="1">
    <citation type="submission" date="2018-08" db="EMBL/GenBank/DDBJ databases">
        <title>Pseudooceanicola sediminis CY03 in the family Rhodobacteracea.</title>
        <authorList>
            <person name="Zhang Y.-J."/>
        </authorList>
    </citation>
    <scope>NUCLEOTIDE SEQUENCE [LARGE SCALE GENOMIC DNA]</scope>
    <source>
        <strain evidence="2 3">CY03</strain>
    </source>
</reference>
<dbReference type="Pfam" id="PF23562">
    <property type="entry name" value="AMP-binding_C_3"/>
    <property type="match status" value="1"/>
</dbReference>
<accession>A0A399IZY8</accession>
<name>A0A399IZY8_9RHOB</name>
<comment type="caution">
    <text evidence="2">The sequence shown here is derived from an EMBL/GenBank/DDBJ whole genome shotgun (WGS) entry which is preliminary data.</text>
</comment>
<gene>
    <name evidence="2" type="ORF">DL237_11825</name>
</gene>
<dbReference type="OrthoDB" id="9803968at2"/>
<dbReference type="SUPFAM" id="SSF56801">
    <property type="entry name" value="Acetyl-CoA synthetase-like"/>
    <property type="match status" value="1"/>
</dbReference>
<dbReference type="GO" id="GO:0016405">
    <property type="term" value="F:CoA-ligase activity"/>
    <property type="evidence" value="ECO:0007669"/>
    <property type="project" value="TreeGrafter"/>
</dbReference>
<dbReference type="AlphaFoldDB" id="A0A399IZY8"/>
<dbReference type="PANTHER" id="PTHR24096">
    <property type="entry name" value="LONG-CHAIN-FATTY-ACID--COA LIGASE"/>
    <property type="match status" value="1"/>
</dbReference>
<keyword evidence="3" id="KW-1185">Reference proteome</keyword>
<dbReference type="InterPro" id="IPR042099">
    <property type="entry name" value="ANL_N_sf"/>
</dbReference>
<dbReference type="PROSITE" id="PS00455">
    <property type="entry name" value="AMP_BINDING"/>
    <property type="match status" value="1"/>
</dbReference>
<evidence type="ECO:0000259" key="1">
    <source>
        <dbReference type="Pfam" id="PF00501"/>
    </source>
</evidence>
<dbReference type="Proteomes" id="UP000265848">
    <property type="component" value="Unassembled WGS sequence"/>
</dbReference>
<dbReference type="Pfam" id="PF00501">
    <property type="entry name" value="AMP-binding"/>
    <property type="match status" value="1"/>
</dbReference>
<dbReference type="Gene3D" id="3.40.50.12780">
    <property type="entry name" value="N-terminal domain of ligase-like"/>
    <property type="match status" value="1"/>
</dbReference>
<dbReference type="PANTHER" id="PTHR24096:SF420">
    <property type="entry name" value="LONG-CHAIN-FATTY-ACID--COA LIGASE-RELATED"/>
    <property type="match status" value="1"/>
</dbReference>
<evidence type="ECO:0000313" key="3">
    <source>
        <dbReference type="Proteomes" id="UP000265848"/>
    </source>
</evidence>
<sequence>MRDLTRFAPHSVELETRADGAILMRSNTRLSPYAETTGAWLDHWAETAPDRVFIAERQGDGWREVTYAQARDQVRGLAGWLLAQGFQRGQIVACLSANGVDHGLLVLAAQYIGLASTSVAEQYSLIPGAHERLAHVVETARPALIYVDDAARYGAALDLEVVQGIPVLASDAGGRDVSVFAEAAAHGTEGVDAAHDAVGPETLAKVLFTSGSTSQPKAVMTTHRMMCVNQAQLAAAFPLLTQKVHTIVDWLPWNHVFGGSHNFNMMLAHGGAIYIDDGKPTDTLFARTIENLKLKTGTLSFNVPVGYAKLNEALKADKALREQFFSGLDLMFYAGASLPQEVWQGLEDMGVEVNGEPPYFISSWGMTETSPCTVLVHERVRRSGIIGVPVPEVEVKLIREEENRYELRVKGPNIMPGYLDAPEKTAESFDAEGYLITGDAVRFVDRDDPDRGLAFDGRISEDFKLTSGTWVRVAAIRAGVMTALDGLVGDVVITGHDRNELGALLVPAVLVNGGEGEVVRDPDMLAQIRERLANLAATSTGSSTRVGRALVMAEPPSLTQAEMTAKGNINIRKLLTRRADLVERLYAGADPAVIEV</sequence>
<dbReference type="InterPro" id="IPR000873">
    <property type="entry name" value="AMP-dep_synth/lig_dom"/>
</dbReference>
<protein>
    <submittedName>
        <fullName evidence="2">Feruloyl-CoA synthetase</fullName>
    </submittedName>
</protein>
<proteinExistence type="predicted"/>